<dbReference type="CDD" id="cd01756">
    <property type="entry name" value="PLAT_repeat"/>
    <property type="match status" value="1"/>
</dbReference>
<evidence type="ECO:0000259" key="2">
    <source>
        <dbReference type="PROSITE" id="PS50095"/>
    </source>
</evidence>
<dbReference type="InterPro" id="IPR052970">
    <property type="entry name" value="Inner_ear_hair_cell_LOXHD"/>
</dbReference>
<comment type="caution">
    <text evidence="1">Lacks conserved residue(s) required for the propagation of feature annotation.</text>
</comment>
<reference evidence="3" key="1">
    <citation type="submission" date="2021-10" db="EMBL/GenBank/DDBJ databases">
        <title>Tropical sea cucumber genome reveals ecological adaptation and Cuvierian tubules defense mechanism.</title>
        <authorList>
            <person name="Chen T."/>
        </authorList>
    </citation>
    <scope>NUCLEOTIDE SEQUENCE</scope>
    <source>
        <strain evidence="3">Nanhai2018</strain>
        <tissue evidence="3">Muscle</tissue>
    </source>
</reference>
<comment type="caution">
    <text evidence="3">The sequence shown here is derived from an EMBL/GenBank/DDBJ whole genome shotgun (WGS) entry which is preliminary data.</text>
</comment>
<dbReference type="Gene3D" id="2.40.180.10">
    <property type="entry name" value="Catalase core domain"/>
    <property type="match status" value="3"/>
</dbReference>
<sequence>MGDDPKWFLAHVEVEAPSLSKVLHFPYHKMLPDRDGKTEGKLRPVETHEKETYHISVKTADVKGAGTNSKVYIKLFGKKGVTGLKFLENPVQEGDKFERGNTDVFILHNVKNVGAISRVRIGHDNSGSYSGWLLAHVEIASASLKKTLFFPCNMWLADNEGDGKTERELEPVEKHETETYHVYVRTADFKGAGTDCKVYINLIGENGQTGDKETYYVSVKTADVRGAGTNSKVHIQLFGKKGVTGQDLQTWSPWHEPTWRLLEHSLGC</sequence>
<proteinExistence type="predicted"/>
<keyword evidence="4" id="KW-1185">Reference proteome</keyword>
<feature type="domain" description="PLAT" evidence="2">
    <location>
        <begin position="213"/>
        <end position="268"/>
    </location>
</feature>
<dbReference type="SMART" id="SM00308">
    <property type="entry name" value="LH2"/>
    <property type="match status" value="1"/>
</dbReference>
<protein>
    <submittedName>
        <fullName evidence="3">Lipoxygenase-likey domain-containing protein 1</fullName>
    </submittedName>
</protein>
<dbReference type="InterPro" id="IPR036392">
    <property type="entry name" value="PLAT/LH2_dom_sf"/>
</dbReference>
<dbReference type="Proteomes" id="UP001152320">
    <property type="component" value="Chromosome 23"/>
</dbReference>
<dbReference type="PANTHER" id="PTHR45901:SF3">
    <property type="entry name" value="LIPOXYGENASE HOMOLOGY DOMAIN-CONTAINING PROTEIN 1"/>
    <property type="match status" value="1"/>
</dbReference>
<evidence type="ECO:0000313" key="3">
    <source>
        <dbReference type="EMBL" id="KAJ8019602.1"/>
    </source>
</evidence>
<dbReference type="SUPFAM" id="SSF49723">
    <property type="entry name" value="Lipase/lipooxygenase domain (PLAT/LH2 domain)"/>
    <property type="match status" value="3"/>
</dbReference>
<dbReference type="EMBL" id="JAIZAY010000023">
    <property type="protein sequence ID" value="KAJ8019602.1"/>
    <property type="molecule type" value="Genomic_DNA"/>
</dbReference>
<gene>
    <name evidence="3" type="ORF">HOLleu_41252</name>
</gene>
<evidence type="ECO:0000313" key="4">
    <source>
        <dbReference type="Proteomes" id="UP001152320"/>
    </source>
</evidence>
<dbReference type="PANTHER" id="PTHR45901">
    <property type="entry name" value="PROTEIN CBG12474"/>
    <property type="match status" value="1"/>
</dbReference>
<feature type="domain" description="PLAT" evidence="2">
    <location>
        <begin position="51"/>
        <end position="170"/>
    </location>
</feature>
<dbReference type="PROSITE" id="PS50095">
    <property type="entry name" value="PLAT"/>
    <property type="match status" value="2"/>
</dbReference>
<dbReference type="InterPro" id="IPR001024">
    <property type="entry name" value="PLAT/LH2_dom"/>
</dbReference>
<accession>A0A9Q0YG91</accession>
<dbReference type="Pfam" id="PF01477">
    <property type="entry name" value="PLAT"/>
    <property type="match status" value="1"/>
</dbReference>
<dbReference type="AlphaFoldDB" id="A0A9Q0YG91"/>
<name>A0A9Q0YG91_HOLLE</name>
<organism evidence="3 4">
    <name type="scientific">Holothuria leucospilota</name>
    <name type="common">Black long sea cucumber</name>
    <name type="synonym">Mertensiothuria leucospilota</name>
    <dbReference type="NCBI Taxonomy" id="206669"/>
    <lineage>
        <taxon>Eukaryota</taxon>
        <taxon>Metazoa</taxon>
        <taxon>Echinodermata</taxon>
        <taxon>Eleutherozoa</taxon>
        <taxon>Echinozoa</taxon>
        <taxon>Holothuroidea</taxon>
        <taxon>Aspidochirotacea</taxon>
        <taxon>Aspidochirotida</taxon>
        <taxon>Holothuriidae</taxon>
        <taxon>Holothuria</taxon>
    </lineage>
</organism>
<dbReference type="OrthoDB" id="5322100at2759"/>
<evidence type="ECO:0000256" key="1">
    <source>
        <dbReference type="PROSITE-ProRule" id="PRU00152"/>
    </source>
</evidence>